<organism evidence="1 2">
    <name type="scientific">Tetrahymena thermophila (strain SB210)</name>
    <dbReference type="NCBI Taxonomy" id="312017"/>
    <lineage>
        <taxon>Eukaryota</taxon>
        <taxon>Sar</taxon>
        <taxon>Alveolata</taxon>
        <taxon>Ciliophora</taxon>
        <taxon>Intramacronucleata</taxon>
        <taxon>Oligohymenophorea</taxon>
        <taxon>Hymenostomatida</taxon>
        <taxon>Tetrahymenina</taxon>
        <taxon>Tetrahymenidae</taxon>
        <taxon>Tetrahymena</taxon>
    </lineage>
</organism>
<dbReference type="Proteomes" id="UP000009168">
    <property type="component" value="Unassembled WGS sequence"/>
</dbReference>
<dbReference type="AlphaFoldDB" id="I7LTT7"/>
<keyword evidence="2" id="KW-1185">Reference proteome</keyword>
<evidence type="ECO:0000313" key="1">
    <source>
        <dbReference type="EMBL" id="EAR87265.1"/>
    </source>
</evidence>
<dbReference type="HOGENOM" id="CLU_2202349_0_0_1"/>
<name>I7LTT7_TETTS</name>
<dbReference type="InParanoid" id="I7LTT7"/>
<protein>
    <submittedName>
        <fullName evidence="1">Uncharacterized protein</fullName>
    </submittedName>
</protein>
<reference evidence="2" key="1">
    <citation type="journal article" date="2006" name="PLoS Biol.">
        <title>Macronuclear genome sequence of the ciliate Tetrahymena thermophila, a model eukaryote.</title>
        <authorList>
            <person name="Eisen J.A."/>
            <person name="Coyne R.S."/>
            <person name="Wu M."/>
            <person name="Wu D."/>
            <person name="Thiagarajan M."/>
            <person name="Wortman J.R."/>
            <person name="Badger J.H."/>
            <person name="Ren Q."/>
            <person name="Amedeo P."/>
            <person name="Jones K.M."/>
            <person name="Tallon L.J."/>
            <person name="Delcher A.L."/>
            <person name="Salzberg S.L."/>
            <person name="Silva J.C."/>
            <person name="Haas B.J."/>
            <person name="Majoros W.H."/>
            <person name="Farzad M."/>
            <person name="Carlton J.M."/>
            <person name="Smith R.K. Jr."/>
            <person name="Garg J."/>
            <person name="Pearlman R.E."/>
            <person name="Karrer K.M."/>
            <person name="Sun L."/>
            <person name="Manning G."/>
            <person name="Elde N.C."/>
            <person name="Turkewitz A.P."/>
            <person name="Asai D.J."/>
            <person name="Wilkes D.E."/>
            <person name="Wang Y."/>
            <person name="Cai H."/>
            <person name="Collins K."/>
            <person name="Stewart B.A."/>
            <person name="Lee S.R."/>
            <person name="Wilamowska K."/>
            <person name="Weinberg Z."/>
            <person name="Ruzzo W.L."/>
            <person name="Wloga D."/>
            <person name="Gaertig J."/>
            <person name="Frankel J."/>
            <person name="Tsao C.-C."/>
            <person name="Gorovsky M.A."/>
            <person name="Keeling P.J."/>
            <person name="Waller R.F."/>
            <person name="Patron N.J."/>
            <person name="Cherry J.M."/>
            <person name="Stover N.A."/>
            <person name="Krieger C.J."/>
            <person name="del Toro C."/>
            <person name="Ryder H.F."/>
            <person name="Williamson S.C."/>
            <person name="Barbeau R.A."/>
            <person name="Hamilton E.P."/>
            <person name="Orias E."/>
        </authorList>
    </citation>
    <scope>NUCLEOTIDE SEQUENCE [LARGE SCALE GENOMIC DNA]</scope>
    <source>
        <strain evidence="2">SB210</strain>
    </source>
</reference>
<dbReference type="GeneID" id="7833730"/>
<dbReference type="EMBL" id="GG662853">
    <property type="protein sequence ID" value="EAR87265.1"/>
    <property type="molecule type" value="Genomic_DNA"/>
</dbReference>
<dbReference type="RefSeq" id="XP_001007510.1">
    <property type="nucleotide sequence ID" value="XM_001007510.3"/>
</dbReference>
<dbReference type="KEGG" id="tet:TTHERM_00053810"/>
<accession>I7LTT7</accession>
<evidence type="ECO:0000313" key="2">
    <source>
        <dbReference type="Proteomes" id="UP000009168"/>
    </source>
</evidence>
<sequence>MLRTSPQKQNYECWNCSDIIEGRDPEKLMNDSYGHHILSKDPNEEECQHHSFEQDQRITENKRGSEIISTYPSINQPLSEEEEKYLHSHMCHFTREQYLRSIIKDFYD</sequence>
<proteinExistence type="predicted"/>
<gene>
    <name evidence="1" type="ORF">TTHERM_00053810</name>
</gene>